<dbReference type="RefSeq" id="WP_166174254.1">
    <property type="nucleotide sequence ID" value="NZ_CP045119.1"/>
</dbReference>
<reference evidence="1 2" key="1">
    <citation type="submission" date="2019-10" db="EMBL/GenBank/DDBJ databases">
        <title>Rubrobacter sp nov SCSIO 52090 isolated from a deep-sea sediment in the South China Sea.</title>
        <authorList>
            <person name="Chen R.W."/>
        </authorList>
    </citation>
    <scope>NUCLEOTIDE SEQUENCE [LARGE SCALE GENOMIC DNA]</scope>
    <source>
        <strain evidence="1 2">SCSIO 52909</strain>
    </source>
</reference>
<name>A0A6G8Q778_9ACTN</name>
<proteinExistence type="predicted"/>
<dbReference type="AlphaFoldDB" id="A0A6G8Q778"/>
<dbReference type="KEGG" id="rub:GBA63_05595"/>
<dbReference type="Gene3D" id="3.30.428.10">
    <property type="entry name" value="HIT-like"/>
    <property type="match status" value="1"/>
</dbReference>
<dbReference type="EMBL" id="CP045119">
    <property type="protein sequence ID" value="QIN82177.1"/>
    <property type="molecule type" value="Genomic_DNA"/>
</dbReference>
<accession>A0A6G8Q778</accession>
<protein>
    <submittedName>
        <fullName evidence="1">Uncharacterized protein</fullName>
    </submittedName>
</protein>
<dbReference type="SUPFAM" id="SSF54197">
    <property type="entry name" value="HIT-like"/>
    <property type="match status" value="1"/>
</dbReference>
<sequence>MPERKITELPALIDGLSPKDRALADRILHVSATTGRLDPPDGMRAWIEKSFGSVGAVTEQRIVKVTDRVTQMGTLFNELRASRPLDTGVSLDLDREIAATEGDPFCRPGEGTPADVFGRVKGEHATTASNIAKYDGFHGVVVFDDHNPLHLTPEKVSDYVSVGLEWGRKALEADPAARHPFLMWNCLWRAGGSIIHGHAQVTATRDAHYPKVERLRRDAAAYRAEHGSDYFGDLHRVHDSLGLGVPAEDGVRAFASLTPVKEKELVVIGGSPEDPALHRTVGALLRAYVHDLGARAFNVAFYMPPLAPTDEDWSGFPTVVYIVDRGDPANRTSDIGAMELYAASVVASDPFRVAEALRNGS</sequence>
<evidence type="ECO:0000313" key="1">
    <source>
        <dbReference type="EMBL" id="QIN82177.1"/>
    </source>
</evidence>
<keyword evidence="2" id="KW-1185">Reference proteome</keyword>
<dbReference type="Proteomes" id="UP000501452">
    <property type="component" value="Chromosome"/>
</dbReference>
<organism evidence="1 2">
    <name type="scientific">Rubrobacter tropicus</name>
    <dbReference type="NCBI Taxonomy" id="2653851"/>
    <lineage>
        <taxon>Bacteria</taxon>
        <taxon>Bacillati</taxon>
        <taxon>Actinomycetota</taxon>
        <taxon>Rubrobacteria</taxon>
        <taxon>Rubrobacterales</taxon>
        <taxon>Rubrobacteraceae</taxon>
        <taxon>Rubrobacter</taxon>
    </lineage>
</organism>
<gene>
    <name evidence="1" type="ORF">GBA63_05595</name>
</gene>
<evidence type="ECO:0000313" key="2">
    <source>
        <dbReference type="Proteomes" id="UP000501452"/>
    </source>
</evidence>
<dbReference type="InterPro" id="IPR036265">
    <property type="entry name" value="HIT-like_sf"/>
</dbReference>